<feature type="region of interest" description="Disordered" evidence="1">
    <location>
        <begin position="1"/>
        <end position="28"/>
    </location>
</feature>
<dbReference type="OrthoDB" id="2596091at2"/>
<gene>
    <name evidence="2" type="ORF">CB4_00804</name>
</gene>
<dbReference type="AlphaFoldDB" id="A0A0U5B4Q7"/>
<name>A0A0U5B4Q7_9BACL</name>
<dbReference type="RefSeq" id="WP_096463689.1">
    <property type="nucleotide sequence ID" value="NZ_AP017312.1"/>
</dbReference>
<accession>A0A0U5B4Q7</accession>
<dbReference type="EMBL" id="AP017312">
    <property type="protein sequence ID" value="BAU26662.1"/>
    <property type="molecule type" value="Genomic_DNA"/>
</dbReference>
<evidence type="ECO:0000313" key="3">
    <source>
        <dbReference type="Proteomes" id="UP000217696"/>
    </source>
</evidence>
<reference evidence="2 3" key="1">
    <citation type="submission" date="2015-12" db="EMBL/GenBank/DDBJ databases">
        <title>Genome sequence of Aneurinibacillus soli.</title>
        <authorList>
            <person name="Lee J.S."/>
            <person name="Lee K.C."/>
            <person name="Kim K.K."/>
            <person name="Lee B.W."/>
        </authorList>
    </citation>
    <scope>NUCLEOTIDE SEQUENCE [LARGE SCALE GENOMIC DNA]</scope>
    <source>
        <strain evidence="2 3">CB4</strain>
    </source>
</reference>
<dbReference type="KEGG" id="asoc:CB4_00804"/>
<feature type="compositionally biased region" description="Polar residues" evidence="1">
    <location>
        <begin position="1"/>
        <end position="14"/>
    </location>
</feature>
<keyword evidence="3" id="KW-1185">Reference proteome</keyword>
<protein>
    <submittedName>
        <fullName evidence="2">Uncharacterized protein</fullName>
    </submittedName>
</protein>
<organism evidence="2 3">
    <name type="scientific">Aneurinibacillus soli</name>
    <dbReference type="NCBI Taxonomy" id="1500254"/>
    <lineage>
        <taxon>Bacteria</taxon>
        <taxon>Bacillati</taxon>
        <taxon>Bacillota</taxon>
        <taxon>Bacilli</taxon>
        <taxon>Bacillales</taxon>
        <taxon>Paenibacillaceae</taxon>
        <taxon>Aneurinibacillus group</taxon>
        <taxon>Aneurinibacillus</taxon>
    </lineage>
</organism>
<dbReference type="Proteomes" id="UP000217696">
    <property type="component" value="Chromosome"/>
</dbReference>
<evidence type="ECO:0000313" key="2">
    <source>
        <dbReference type="EMBL" id="BAU26662.1"/>
    </source>
</evidence>
<evidence type="ECO:0000256" key="1">
    <source>
        <dbReference type="SAM" id="MobiDB-lite"/>
    </source>
</evidence>
<proteinExistence type="predicted"/>
<sequence>MNQSKQSLSKQTAISHEEMEARMQEVQALDSKERERYSMVKDTYTGEHYVRYIQHHLNLMEGGVEEVYDYLLPVDTDDVLSIVLGEQEYDYPKQWERSYLRGSHIDAYIWFDPSTLEREEDEEQVAQELSDMLDGFRVQGKFDDDAIRELFKRIDERLDHE</sequence>